<reference evidence="13 14" key="1">
    <citation type="submission" date="2019-06" db="EMBL/GenBank/DDBJ databases">
        <title>Genomic Encyclopedia of Type Strains, Phase IV (KMG-V): Genome sequencing to study the core and pangenomes of soil and plant-associated prokaryotes.</title>
        <authorList>
            <person name="Whitman W."/>
        </authorList>
    </citation>
    <scope>NUCLEOTIDE SEQUENCE [LARGE SCALE GENOMIC DNA]</scope>
    <source>
        <strain evidence="13 14">BR 11622</strain>
    </source>
</reference>
<dbReference type="InterPro" id="IPR000727">
    <property type="entry name" value="T_SNARE_dom"/>
</dbReference>
<keyword evidence="5 10" id="KW-1133">Transmembrane helix</keyword>
<keyword evidence="3" id="KW-0997">Cell inner membrane</keyword>
<dbReference type="Gene3D" id="1.10.287.950">
    <property type="entry name" value="Methyl-accepting chemotaxis protein"/>
    <property type="match status" value="1"/>
</dbReference>
<evidence type="ECO:0000256" key="7">
    <source>
        <dbReference type="ARBA" id="ARBA00023224"/>
    </source>
</evidence>
<dbReference type="SMART" id="SM00283">
    <property type="entry name" value="MA"/>
    <property type="match status" value="1"/>
</dbReference>
<dbReference type="PANTHER" id="PTHR32089">
    <property type="entry name" value="METHYL-ACCEPTING CHEMOTAXIS PROTEIN MCPB"/>
    <property type="match status" value="1"/>
</dbReference>
<evidence type="ECO:0000259" key="11">
    <source>
        <dbReference type="PROSITE" id="PS50111"/>
    </source>
</evidence>
<comment type="subcellular location">
    <subcellularLocation>
        <location evidence="1">Cell inner membrane</location>
        <topology evidence="1">Multi-pass membrane protein</topology>
    </subcellularLocation>
</comment>
<dbReference type="InterPro" id="IPR033463">
    <property type="entry name" value="sCache_3"/>
</dbReference>
<dbReference type="EMBL" id="VITR01000013">
    <property type="protein sequence ID" value="TWB38178.1"/>
    <property type="molecule type" value="Genomic_DNA"/>
</dbReference>
<dbReference type="OrthoDB" id="8320983at2"/>
<evidence type="ECO:0000256" key="10">
    <source>
        <dbReference type="SAM" id="Phobius"/>
    </source>
</evidence>
<comment type="caution">
    <text evidence="13">The sequence shown here is derived from an EMBL/GenBank/DDBJ whole genome shotgun (WGS) entry which is preliminary data.</text>
</comment>
<comment type="similarity">
    <text evidence="8">Belongs to the methyl-accepting chemotaxis (MCP) protein family.</text>
</comment>
<dbReference type="SUPFAM" id="SSF103190">
    <property type="entry name" value="Sensory domain-like"/>
    <property type="match status" value="1"/>
</dbReference>
<feature type="transmembrane region" description="Helical" evidence="10">
    <location>
        <begin position="53"/>
        <end position="79"/>
    </location>
</feature>
<dbReference type="InterPro" id="IPR004089">
    <property type="entry name" value="MCPsignal_dom"/>
</dbReference>
<keyword evidence="7 9" id="KW-0807">Transducer</keyword>
<keyword evidence="4 10" id="KW-0812">Transmembrane</keyword>
<dbReference type="Gene3D" id="3.30.450.20">
    <property type="entry name" value="PAS domain"/>
    <property type="match status" value="1"/>
</dbReference>
<dbReference type="Proteomes" id="UP000315751">
    <property type="component" value="Unassembled WGS sequence"/>
</dbReference>
<dbReference type="Pfam" id="PF17202">
    <property type="entry name" value="sCache_3_3"/>
    <property type="match status" value="1"/>
</dbReference>
<evidence type="ECO:0000256" key="8">
    <source>
        <dbReference type="ARBA" id="ARBA00029447"/>
    </source>
</evidence>
<evidence type="ECO:0000313" key="14">
    <source>
        <dbReference type="Proteomes" id="UP000315751"/>
    </source>
</evidence>
<proteinExistence type="inferred from homology"/>
<sequence length="708" mass="73620">MFQAQSSTAQAAAGTLSISASTSTRAPGSAAGNVPGKAAAPRRRFEVSVAARIALLIVGAVTLLTVVSLGISQVLLAGFTMELAKDRQNANMQVAWHVLEGYGKGYSLKDGHLYAGDAALEDNNAAVDTVKRLVGGTATIFAARNGEMVRVATNVMKPEGGRAVGTALAHNAVFDTVVGRGEAYRGEADILGVPFYTAYDPIKDANGHTVGVLYTGIQKRIFAEAVDRLKTSILVASVTIAAVLGLVAWWLASRWVGRPALLVARVLERLAANDTTVDMGATQRRAQSQDEIGRMLRAAHALRGVVADVFRLKQMVDDMPLNVLLADADQGFRITYANTASLTTLRTLGAPLPRPLAGGTPVGAGIGLFHEDPAALLDIVRDPARLPWQGRLTLKNANGGNEELELRVAAVRDTDGRYVGPMMTWSVVTRQARLAAAFETDVHGVATALTAAAHTLEGDARALTDNTGTASMQAQDVQAAASQTSSNVQTVAAAAQELAASVDEVGRQVERSKAIAARAVAEVTTTGTTIGGLAEASDRIGVVVQMISDIAGQTNLLALNATIEAARAGEAGKGFAVVASEVKTLAGQTARATEEITRYVQDIGQRTGLSVAAMERIGSTIHEVNEVAAAIAAAVEEQGAATREIARNVAEAADGTDHVSRTLSSLANATGVAGSTAGEVLDTAGGLTQEAGRLNQAVQRFMKALREM</sequence>
<dbReference type="PROSITE" id="PS50111">
    <property type="entry name" value="CHEMOTAXIS_TRANSDUC_2"/>
    <property type="match status" value="1"/>
</dbReference>
<dbReference type="SUPFAM" id="SSF58104">
    <property type="entry name" value="Methyl-accepting chemotaxis protein (MCP) signaling domain"/>
    <property type="match status" value="1"/>
</dbReference>
<dbReference type="AlphaFoldDB" id="A0A560GVZ6"/>
<feature type="domain" description="T-SNARE coiled-coil homology" evidence="12">
    <location>
        <begin position="614"/>
        <end position="666"/>
    </location>
</feature>
<evidence type="ECO:0000259" key="12">
    <source>
        <dbReference type="PROSITE" id="PS50192"/>
    </source>
</evidence>
<dbReference type="RefSeq" id="WP_145734911.1">
    <property type="nucleotide sequence ID" value="NZ_VITR01000013.1"/>
</dbReference>
<feature type="domain" description="Methyl-accepting transducer" evidence="11">
    <location>
        <begin position="445"/>
        <end position="681"/>
    </location>
</feature>
<organism evidence="13 14">
    <name type="scientific">Nitrospirillum amazonense</name>
    <dbReference type="NCBI Taxonomy" id="28077"/>
    <lineage>
        <taxon>Bacteria</taxon>
        <taxon>Pseudomonadati</taxon>
        <taxon>Pseudomonadota</taxon>
        <taxon>Alphaproteobacteria</taxon>
        <taxon>Rhodospirillales</taxon>
        <taxon>Azospirillaceae</taxon>
        <taxon>Nitrospirillum</taxon>
    </lineage>
</organism>
<dbReference type="PANTHER" id="PTHR32089:SF112">
    <property type="entry name" value="LYSOZYME-LIKE PROTEIN-RELATED"/>
    <property type="match status" value="1"/>
</dbReference>
<dbReference type="GO" id="GO:0005886">
    <property type="term" value="C:plasma membrane"/>
    <property type="evidence" value="ECO:0007669"/>
    <property type="project" value="UniProtKB-SubCell"/>
</dbReference>
<evidence type="ECO:0000256" key="9">
    <source>
        <dbReference type="PROSITE-ProRule" id="PRU00284"/>
    </source>
</evidence>
<keyword evidence="14" id="KW-1185">Reference proteome</keyword>
<evidence type="ECO:0000256" key="2">
    <source>
        <dbReference type="ARBA" id="ARBA00022475"/>
    </source>
</evidence>
<protein>
    <submittedName>
        <fullName evidence="13">Single cache domain-containing protein</fullName>
    </submittedName>
</protein>
<name>A0A560GVZ6_9PROT</name>
<keyword evidence="2" id="KW-1003">Cell membrane</keyword>
<evidence type="ECO:0000256" key="1">
    <source>
        <dbReference type="ARBA" id="ARBA00004429"/>
    </source>
</evidence>
<evidence type="ECO:0000256" key="5">
    <source>
        <dbReference type="ARBA" id="ARBA00022989"/>
    </source>
</evidence>
<evidence type="ECO:0000256" key="3">
    <source>
        <dbReference type="ARBA" id="ARBA00022519"/>
    </source>
</evidence>
<dbReference type="InterPro" id="IPR029151">
    <property type="entry name" value="Sensor-like_sf"/>
</dbReference>
<evidence type="ECO:0000313" key="13">
    <source>
        <dbReference type="EMBL" id="TWB38178.1"/>
    </source>
</evidence>
<dbReference type="GO" id="GO:0007165">
    <property type="term" value="P:signal transduction"/>
    <property type="evidence" value="ECO:0007669"/>
    <property type="project" value="UniProtKB-KW"/>
</dbReference>
<dbReference type="PROSITE" id="PS50192">
    <property type="entry name" value="T_SNARE"/>
    <property type="match status" value="1"/>
</dbReference>
<evidence type="ECO:0000256" key="6">
    <source>
        <dbReference type="ARBA" id="ARBA00023136"/>
    </source>
</evidence>
<dbReference type="Gene3D" id="6.10.340.10">
    <property type="match status" value="1"/>
</dbReference>
<dbReference type="Pfam" id="PF00015">
    <property type="entry name" value="MCPsignal"/>
    <property type="match status" value="1"/>
</dbReference>
<gene>
    <name evidence="13" type="ORF">FBZ90_113176</name>
</gene>
<accession>A0A560GVZ6</accession>
<evidence type="ECO:0000256" key="4">
    <source>
        <dbReference type="ARBA" id="ARBA00022692"/>
    </source>
</evidence>
<keyword evidence="6 10" id="KW-0472">Membrane</keyword>